<dbReference type="PANTHER" id="PTHR22789">
    <property type="entry name" value="FUCULOSE PHOSPHATE ALDOLASE"/>
    <property type="match status" value="1"/>
</dbReference>
<dbReference type="InterPro" id="IPR036409">
    <property type="entry name" value="Aldolase_II/adducin_N_sf"/>
</dbReference>
<dbReference type="RefSeq" id="WP_092755697.1">
    <property type="nucleotide sequence ID" value="NZ_FOCG01000002.1"/>
</dbReference>
<dbReference type="GO" id="GO:0019323">
    <property type="term" value="P:pentose catabolic process"/>
    <property type="evidence" value="ECO:0007669"/>
    <property type="project" value="TreeGrafter"/>
</dbReference>
<dbReference type="EMBL" id="FOCG01000002">
    <property type="protein sequence ID" value="SEN02460.1"/>
    <property type="molecule type" value="Genomic_DNA"/>
</dbReference>
<sequence length="213" mass="23712">MTILEMKQAVLDYSKQSYEEKLFAGTSGNLSMRDPETGLVAITPGSIAYPTMTIDDVMVITLDGKIVEGFHNPSSEWKMHTEIYKNRNDVHAVVHTHSPYATGFAVTHDRIPVILIEMMFFLYGDVPVAEYRIPGSAELGTEALKVLHNRTACLLANHGVLAIGPNLDRAHIRAVYTEDAAKICTQAKIIGTVHEMSKDEQNKMRRKMGIPEE</sequence>
<keyword evidence="1" id="KW-0479">Metal-binding</keyword>
<organism evidence="4 5">
    <name type="scientific">Hydrogenoanaerobacterium saccharovorans</name>
    <dbReference type="NCBI Taxonomy" id="474960"/>
    <lineage>
        <taxon>Bacteria</taxon>
        <taxon>Bacillati</taxon>
        <taxon>Bacillota</taxon>
        <taxon>Clostridia</taxon>
        <taxon>Eubacteriales</taxon>
        <taxon>Oscillospiraceae</taxon>
        <taxon>Hydrogenoanaerobacterium</taxon>
    </lineage>
</organism>
<evidence type="ECO:0000313" key="4">
    <source>
        <dbReference type="EMBL" id="SEN02460.1"/>
    </source>
</evidence>
<reference evidence="4 5" key="1">
    <citation type="submission" date="2016-10" db="EMBL/GenBank/DDBJ databases">
        <authorList>
            <person name="de Groot N.N."/>
        </authorList>
    </citation>
    <scope>NUCLEOTIDE SEQUENCE [LARGE SCALE GENOMIC DNA]</scope>
    <source>
        <strain evidence="4 5">CGMCC 1.5070</strain>
    </source>
</reference>
<dbReference type="OrthoDB" id="9786287at2"/>
<dbReference type="AlphaFoldDB" id="A0A1H8D569"/>
<protein>
    <submittedName>
        <fullName evidence="4">L-fuculose-phosphate aldolase/L-ribulose-5-phosphate 4-epimerase</fullName>
    </submittedName>
</protein>
<dbReference type="Gene3D" id="3.40.225.10">
    <property type="entry name" value="Class II aldolase/adducin N-terminal domain"/>
    <property type="match status" value="1"/>
</dbReference>
<dbReference type="SMART" id="SM01007">
    <property type="entry name" value="Aldolase_II"/>
    <property type="match status" value="1"/>
</dbReference>
<proteinExistence type="predicted"/>
<dbReference type="Proteomes" id="UP000199158">
    <property type="component" value="Unassembled WGS sequence"/>
</dbReference>
<evidence type="ECO:0000256" key="1">
    <source>
        <dbReference type="ARBA" id="ARBA00022723"/>
    </source>
</evidence>
<dbReference type="SUPFAM" id="SSF53639">
    <property type="entry name" value="AraD/HMP-PK domain-like"/>
    <property type="match status" value="1"/>
</dbReference>
<name>A0A1H8D569_9FIRM</name>
<evidence type="ECO:0000256" key="2">
    <source>
        <dbReference type="ARBA" id="ARBA00023239"/>
    </source>
</evidence>
<evidence type="ECO:0000259" key="3">
    <source>
        <dbReference type="SMART" id="SM01007"/>
    </source>
</evidence>
<dbReference type="PANTHER" id="PTHR22789:SF0">
    <property type="entry name" value="3-OXO-TETRONATE 4-PHOSPHATE DECARBOXYLASE-RELATED"/>
    <property type="match status" value="1"/>
</dbReference>
<evidence type="ECO:0000313" key="5">
    <source>
        <dbReference type="Proteomes" id="UP000199158"/>
    </source>
</evidence>
<feature type="domain" description="Class II aldolase/adducin N-terminal" evidence="3">
    <location>
        <begin position="8"/>
        <end position="185"/>
    </location>
</feature>
<dbReference type="InterPro" id="IPR001303">
    <property type="entry name" value="Aldolase_II/adducin_N"/>
</dbReference>
<dbReference type="GO" id="GO:0016832">
    <property type="term" value="F:aldehyde-lyase activity"/>
    <property type="evidence" value="ECO:0007669"/>
    <property type="project" value="TreeGrafter"/>
</dbReference>
<dbReference type="STRING" id="474960.SAMN05216180_2524"/>
<keyword evidence="2" id="KW-0456">Lyase</keyword>
<dbReference type="GO" id="GO:0046872">
    <property type="term" value="F:metal ion binding"/>
    <property type="evidence" value="ECO:0007669"/>
    <property type="project" value="UniProtKB-KW"/>
</dbReference>
<keyword evidence="5" id="KW-1185">Reference proteome</keyword>
<gene>
    <name evidence="4" type="ORF">SAMN05216180_2524</name>
</gene>
<dbReference type="InterPro" id="IPR050197">
    <property type="entry name" value="Aldolase_class_II_sugar_metab"/>
</dbReference>
<accession>A0A1H8D569</accession>
<dbReference type="Pfam" id="PF00596">
    <property type="entry name" value="Aldolase_II"/>
    <property type="match status" value="1"/>
</dbReference>
<dbReference type="GO" id="GO:0005829">
    <property type="term" value="C:cytosol"/>
    <property type="evidence" value="ECO:0007669"/>
    <property type="project" value="TreeGrafter"/>
</dbReference>